<dbReference type="AlphaFoldDB" id="A0A2U3QBP1"/>
<comment type="similarity">
    <text evidence="1">Belongs to the leucine-binding protein family.</text>
</comment>
<evidence type="ECO:0000256" key="2">
    <source>
        <dbReference type="ARBA" id="ARBA00022729"/>
    </source>
</evidence>
<sequence>MPAVTGKLAAASLALALIAASASSASAQKKYDTGATDTEIKIGNIMPYSGPASAYGIIGRTEAAYFKKVNDEGGINGRKINFISYDDAYSPPKTVEQARKLVESDEVLLIFNSLGTPSNSAIQKYMNSKKVPQLFVATGATKWNDPKDFPWTMGWQPNYQSETQIYAKYILKEMPNAKIAVLFQNDDYGKDYLKGLKDGLGAKAASMIVAEESYETSEPTIDNHIVKLKATGADIFVNITTPKFAAQAIKKNAEIGWKPIHFLNNVSASVGSVIKPAGFENAQGIISAAYLKDTTDAQWANDAGMKAFLDFMTKYFPEGDKTDNGTIVGYGVAQTLVQVLKNCGDDLTRANVMKQAASLKDFRTEVLLPGIKINTSATDFAPISSLQLQRFKGERWELFGDVIDAEAGG</sequence>
<evidence type="ECO:0000256" key="3">
    <source>
        <dbReference type="SAM" id="SignalP"/>
    </source>
</evidence>
<dbReference type="Pfam" id="PF13458">
    <property type="entry name" value="Peripla_BP_6"/>
    <property type="match status" value="1"/>
</dbReference>
<dbReference type="InterPro" id="IPR028082">
    <property type="entry name" value="Peripla_BP_I"/>
</dbReference>
<dbReference type="CDD" id="cd06343">
    <property type="entry name" value="PBP1_ABC_ligand_binding-like"/>
    <property type="match status" value="1"/>
</dbReference>
<dbReference type="SUPFAM" id="SSF53822">
    <property type="entry name" value="Periplasmic binding protein-like I"/>
    <property type="match status" value="1"/>
</dbReference>
<dbReference type="RefSeq" id="WP_122405795.1">
    <property type="nucleotide sequence ID" value="NZ_LS398110.1"/>
</dbReference>
<proteinExistence type="inferred from homology"/>
<dbReference type="Gene3D" id="3.40.50.2300">
    <property type="match status" value="2"/>
</dbReference>
<accession>A0A2U3QBP1</accession>
<evidence type="ECO:0000313" key="6">
    <source>
        <dbReference type="Proteomes" id="UP000246085"/>
    </source>
</evidence>
<feature type="signal peptide" evidence="3">
    <location>
        <begin position="1"/>
        <end position="27"/>
    </location>
</feature>
<evidence type="ECO:0000256" key="1">
    <source>
        <dbReference type="ARBA" id="ARBA00010062"/>
    </source>
</evidence>
<evidence type="ECO:0000313" key="5">
    <source>
        <dbReference type="EMBL" id="SPP98838.1"/>
    </source>
</evidence>
<feature type="chain" id="PRO_5015403301" description="Leucine-binding protein domain-containing protein" evidence="3">
    <location>
        <begin position="28"/>
        <end position="409"/>
    </location>
</feature>
<protein>
    <recommendedName>
        <fullName evidence="4">Leucine-binding protein domain-containing protein</fullName>
    </recommendedName>
</protein>
<dbReference type="KEGG" id="bvz:BRAD3257_8250"/>
<reference evidence="5 6" key="1">
    <citation type="submission" date="2018-03" db="EMBL/GenBank/DDBJ databases">
        <authorList>
            <person name="Gully D."/>
        </authorList>
    </citation>
    <scope>NUCLEOTIDE SEQUENCE [LARGE SCALE GENOMIC DNA]</scope>
    <source>
        <strain evidence="5">ORS3257</strain>
    </source>
</reference>
<gene>
    <name evidence="5" type="ORF">BRAD3257_8250</name>
</gene>
<evidence type="ECO:0000259" key="4">
    <source>
        <dbReference type="Pfam" id="PF13458"/>
    </source>
</evidence>
<dbReference type="InterPro" id="IPR028081">
    <property type="entry name" value="Leu-bd"/>
</dbReference>
<organism evidence="5 6">
    <name type="scientific">Bradyrhizobium vignae</name>
    <dbReference type="NCBI Taxonomy" id="1549949"/>
    <lineage>
        <taxon>Bacteria</taxon>
        <taxon>Pseudomonadati</taxon>
        <taxon>Pseudomonadota</taxon>
        <taxon>Alphaproteobacteria</taxon>
        <taxon>Hyphomicrobiales</taxon>
        <taxon>Nitrobacteraceae</taxon>
        <taxon>Bradyrhizobium</taxon>
    </lineage>
</organism>
<dbReference type="PANTHER" id="PTHR47235">
    <property type="entry name" value="BLR6548 PROTEIN"/>
    <property type="match status" value="1"/>
</dbReference>
<name>A0A2U3QBP1_9BRAD</name>
<keyword evidence="2 3" id="KW-0732">Signal</keyword>
<dbReference type="EMBL" id="LS398110">
    <property type="protein sequence ID" value="SPP98838.1"/>
    <property type="molecule type" value="Genomic_DNA"/>
</dbReference>
<dbReference type="PANTHER" id="PTHR47235:SF1">
    <property type="entry name" value="BLR6548 PROTEIN"/>
    <property type="match status" value="1"/>
</dbReference>
<dbReference type="Proteomes" id="UP000246085">
    <property type="component" value="Chromosome BRAD3257"/>
</dbReference>
<feature type="domain" description="Leucine-binding protein" evidence="4">
    <location>
        <begin position="39"/>
        <end position="392"/>
    </location>
</feature>